<dbReference type="PIRSF" id="PIRSF000857">
    <property type="entry name" value="PAPS_reductase"/>
    <property type="match status" value="1"/>
</dbReference>
<keyword evidence="6 14" id="KW-0411">Iron-sulfur</keyword>
<comment type="caution">
    <text evidence="16">The sequence shown here is derived from an EMBL/GenBank/DDBJ whole genome shotgun (WGS) entry which is preliminary data.</text>
</comment>
<dbReference type="EMBL" id="MABE01000329">
    <property type="protein sequence ID" value="OUS40485.1"/>
    <property type="molecule type" value="Genomic_DNA"/>
</dbReference>
<comment type="cofactor">
    <cofactor evidence="14">
        <name>[4Fe-4S] cluster</name>
        <dbReference type="ChEBI" id="CHEBI:49883"/>
    </cofactor>
    <text evidence="14">Binds 1 [4Fe-4S] cluster per subunit.</text>
</comment>
<organism evidence="16 17">
    <name type="scientific">Oleispira antarctica</name>
    <dbReference type="NCBI Taxonomy" id="188908"/>
    <lineage>
        <taxon>Bacteria</taxon>
        <taxon>Pseudomonadati</taxon>
        <taxon>Pseudomonadota</taxon>
        <taxon>Gammaproteobacteria</taxon>
        <taxon>Oceanospirillales</taxon>
        <taxon>Oceanospirillaceae</taxon>
        <taxon>Oleispira</taxon>
    </lineage>
</organism>
<evidence type="ECO:0000313" key="17">
    <source>
        <dbReference type="Proteomes" id="UP000227088"/>
    </source>
</evidence>
<protein>
    <recommendedName>
        <fullName evidence="10 14">Adenosine 5'-phosphosulfate reductase</fullName>
        <shortName evidence="14">APS reductase</shortName>
        <ecNumber evidence="9 14">1.8.4.10</ecNumber>
    </recommendedName>
    <alternativeName>
        <fullName evidence="12 14">5'-adenylylsulfate reductase</fullName>
    </alternativeName>
    <alternativeName>
        <fullName evidence="11 14">Thioredoxin-dependent 5'-adenylylsulfate reductase</fullName>
    </alternativeName>
</protein>
<evidence type="ECO:0000256" key="6">
    <source>
        <dbReference type="ARBA" id="ARBA00023014"/>
    </source>
</evidence>
<evidence type="ECO:0000313" key="16">
    <source>
        <dbReference type="EMBL" id="OUS40485.1"/>
    </source>
</evidence>
<dbReference type="NCBIfam" id="TIGR00434">
    <property type="entry name" value="cysH"/>
    <property type="match status" value="1"/>
</dbReference>
<keyword evidence="3 14" id="KW-0479">Metal-binding</keyword>
<comment type="catalytic activity">
    <reaction evidence="13 14">
        <text>[thioredoxin]-disulfide + sulfite + AMP + 2 H(+) = adenosine 5'-phosphosulfate + [thioredoxin]-dithiol</text>
        <dbReference type="Rhea" id="RHEA:21976"/>
        <dbReference type="Rhea" id="RHEA-COMP:10698"/>
        <dbReference type="Rhea" id="RHEA-COMP:10700"/>
        <dbReference type="ChEBI" id="CHEBI:15378"/>
        <dbReference type="ChEBI" id="CHEBI:17359"/>
        <dbReference type="ChEBI" id="CHEBI:29950"/>
        <dbReference type="ChEBI" id="CHEBI:50058"/>
        <dbReference type="ChEBI" id="CHEBI:58243"/>
        <dbReference type="ChEBI" id="CHEBI:456215"/>
        <dbReference type="EC" id="1.8.4.10"/>
    </reaction>
</comment>
<dbReference type="GO" id="GO:0005737">
    <property type="term" value="C:cytoplasm"/>
    <property type="evidence" value="ECO:0007669"/>
    <property type="project" value="UniProtKB-SubCell"/>
</dbReference>
<dbReference type="CDD" id="cd23945">
    <property type="entry name" value="PAPS_reductase"/>
    <property type="match status" value="1"/>
</dbReference>
<evidence type="ECO:0000256" key="14">
    <source>
        <dbReference type="HAMAP-Rule" id="MF_00063"/>
    </source>
</evidence>
<dbReference type="GO" id="GO:0019379">
    <property type="term" value="P:sulfate assimilation, phosphoadenylyl sulfate reduction by phosphoadenylyl-sulfate reductase (thioredoxin)"/>
    <property type="evidence" value="ECO:0007669"/>
    <property type="project" value="UniProtKB-UniRule"/>
</dbReference>
<dbReference type="GO" id="GO:0070814">
    <property type="term" value="P:hydrogen sulfide biosynthetic process"/>
    <property type="evidence" value="ECO:0007669"/>
    <property type="project" value="UniProtKB-UniRule"/>
</dbReference>
<evidence type="ECO:0000256" key="4">
    <source>
        <dbReference type="ARBA" id="ARBA00023002"/>
    </source>
</evidence>
<evidence type="ECO:0000256" key="3">
    <source>
        <dbReference type="ARBA" id="ARBA00022723"/>
    </source>
</evidence>
<dbReference type="GO" id="GO:0046872">
    <property type="term" value="F:metal ion binding"/>
    <property type="evidence" value="ECO:0007669"/>
    <property type="project" value="UniProtKB-KW"/>
</dbReference>
<dbReference type="Gene3D" id="3.40.50.620">
    <property type="entry name" value="HUPs"/>
    <property type="match status" value="1"/>
</dbReference>
<evidence type="ECO:0000256" key="8">
    <source>
        <dbReference type="ARBA" id="ARBA00024327"/>
    </source>
</evidence>
<feature type="binding site" evidence="14">
    <location>
        <position position="113"/>
    </location>
    <ligand>
        <name>[4Fe-4S] cluster</name>
        <dbReference type="ChEBI" id="CHEBI:49883"/>
    </ligand>
</feature>
<comment type="pathway">
    <text evidence="8 14">Sulfur metabolism; hydrogen sulfide biosynthesis; sulfite from sulfate.</text>
</comment>
<dbReference type="GO" id="GO:0043866">
    <property type="term" value="F:adenylyl-sulfate reductase (thioredoxin) activity"/>
    <property type="evidence" value="ECO:0007669"/>
    <property type="project" value="UniProtKB-EC"/>
</dbReference>
<feature type="active site" description="Nucleophile; cysteine thiosulfonate intermediate" evidence="14">
    <location>
        <position position="228"/>
    </location>
</feature>
<evidence type="ECO:0000256" key="11">
    <source>
        <dbReference type="ARBA" id="ARBA00030894"/>
    </source>
</evidence>
<dbReference type="NCBIfam" id="NF002537">
    <property type="entry name" value="PRK02090.1"/>
    <property type="match status" value="1"/>
</dbReference>
<gene>
    <name evidence="14" type="primary">cysH</name>
    <name evidence="16" type="ORF">A9R00_05795</name>
</gene>
<dbReference type="InterPro" id="IPR004511">
    <property type="entry name" value="PAPS/APS_Rdtase"/>
</dbReference>
<dbReference type="SUPFAM" id="SSF52402">
    <property type="entry name" value="Adenine nucleotide alpha hydrolases-like"/>
    <property type="match status" value="1"/>
</dbReference>
<dbReference type="PANTHER" id="PTHR46482:SF9">
    <property type="entry name" value="5'-ADENYLYLSULFATE REDUCTASE 1, CHLOROPLASTIC"/>
    <property type="match status" value="1"/>
</dbReference>
<dbReference type="EC" id="1.8.4.10" evidence="9 14"/>
<evidence type="ECO:0000256" key="9">
    <source>
        <dbReference type="ARBA" id="ARBA00024386"/>
    </source>
</evidence>
<keyword evidence="5 14" id="KW-0408">Iron</keyword>
<feature type="domain" description="Phosphoadenosine phosphosulphate reductase" evidence="15">
    <location>
        <begin position="30"/>
        <end position="206"/>
    </location>
</feature>
<evidence type="ECO:0000256" key="5">
    <source>
        <dbReference type="ARBA" id="ARBA00023004"/>
    </source>
</evidence>
<keyword evidence="4 14" id="KW-0560">Oxidoreductase</keyword>
<evidence type="ECO:0000256" key="12">
    <source>
        <dbReference type="ARBA" id="ARBA00032041"/>
    </source>
</evidence>
<dbReference type="PANTHER" id="PTHR46482">
    <property type="entry name" value="5'-ADENYLYLSULFATE REDUCTASE 3, CHLOROPLASTIC"/>
    <property type="match status" value="1"/>
</dbReference>
<proteinExistence type="inferred from homology"/>
<evidence type="ECO:0000259" key="15">
    <source>
        <dbReference type="Pfam" id="PF01507"/>
    </source>
</evidence>
<dbReference type="GO" id="GO:0019344">
    <property type="term" value="P:cysteine biosynthetic process"/>
    <property type="evidence" value="ECO:0007669"/>
    <property type="project" value="InterPro"/>
</dbReference>
<evidence type="ECO:0000256" key="7">
    <source>
        <dbReference type="ARBA" id="ARBA00024298"/>
    </source>
</evidence>
<evidence type="ECO:0000256" key="13">
    <source>
        <dbReference type="ARBA" id="ARBA00048441"/>
    </source>
</evidence>
<dbReference type="HAMAP" id="MF_00063">
    <property type="entry name" value="CysH"/>
    <property type="match status" value="1"/>
</dbReference>
<evidence type="ECO:0000256" key="2">
    <source>
        <dbReference type="ARBA" id="ARBA00022490"/>
    </source>
</evidence>
<comment type="similarity">
    <text evidence="1 14">Belongs to the PAPS reductase family. CysH subfamily.</text>
</comment>
<comment type="function">
    <text evidence="7 14">Catalyzes the formation of sulfite from adenosine 5'-phosphosulfate (APS) using thioredoxin as an electron donor.</text>
</comment>
<dbReference type="InterPro" id="IPR002500">
    <property type="entry name" value="PAPS_reduct_dom"/>
</dbReference>
<reference evidence="17" key="1">
    <citation type="journal article" date="2017" name="Proc. Natl. Acad. Sci. U.S.A.">
        <title>Simulation of Deepwater Horizon oil plume reveals substrate specialization within a complex community of hydrocarbon degraders.</title>
        <authorList>
            <person name="Hu P."/>
            <person name="Dubinsky E.A."/>
            <person name="Probst A.J."/>
            <person name="Wang J."/>
            <person name="Sieber C.M.K."/>
            <person name="Tom L.M."/>
            <person name="Gardinali P."/>
            <person name="Banfield J.F."/>
            <person name="Atlas R.M."/>
            <person name="Andersen G.L."/>
        </authorList>
    </citation>
    <scope>NUCLEOTIDE SEQUENCE [LARGE SCALE GENOMIC DNA]</scope>
</reference>
<evidence type="ECO:0000256" key="10">
    <source>
        <dbReference type="ARBA" id="ARBA00029514"/>
    </source>
</evidence>
<dbReference type="Proteomes" id="UP000227088">
    <property type="component" value="Unassembled WGS sequence"/>
</dbReference>
<name>A0A1Y5I0C1_OLEAN</name>
<comment type="subcellular location">
    <subcellularLocation>
        <location evidence="14">Cytoplasm</location>
    </subcellularLocation>
</comment>
<feature type="binding site" evidence="14">
    <location>
        <position position="200"/>
    </location>
    <ligand>
        <name>[4Fe-4S] cluster</name>
        <dbReference type="ChEBI" id="CHEBI:49883"/>
    </ligand>
</feature>
<sequence>MLDLDQINQDFADKRPKDLIKHAIETHGKIAVSFSGAEDVILVDMATKIDPNVQIFCLDTGRLHPETYQFIEKVRKHYNIQIELMSPEQAALEAFSKEKGLFSFYEDGHKECCGVRKIAPLKRKLSTLDAWVTGQRKDQSPGTRTEIALCEKDNFPGAGEVLYKYNPLANWTSAQVWEYIKIFDVPFNELHNQGYISIGCEPCTRPVLPNQHEREGRWWWEGGDHKECGLHAGNIIGKG</sequence>
<feature type="binding site" evidence="14">
    <location>
        <position position="112"/>
    </location>
    <ligand>
        <name>[4Fe-4S] cluster</name>
        <dbReference type="ChEBI" id="CHEBI:49883"/>
    </ligand>
</feature>
<dbReference type="AlphaFoldDB" id="A0A1Y5I0C1"/>
<dbReference type="GO" id="GO:0004604">
    <property type="term" value="F:phosphoadenylyl-sulfate reductase (thioredoxin) activity"/>
    <property type="evidence" value="ECO:0007669"/>
    <property type="project" value="UniProtKB-UniRule"/>
</dbReference>
<dbReference type="InterPro" id="IPR014729">
    <property type="entry name" value="Rossmann-like_a/b/a_fold"/>
</dbReference>
<accession>A0A1Y5I0C1</accession>
<dbReference type="InterPro" id="IPR011798">
    <property type="entry name" value="APS_reductase"/>
</dbReference>
<feature type="binding site" evidence="14">
    <location>
        <position position="203"/>
    </location>
    <ligand>
        <name>[4Fe-4S] cluster</name>
        <dbReference type="ChEBI" id="CHEBI:49883"/>
    </ligand>
</feature>
<dbReference type="GO" id="GO:0051539">
    <property type="term" value="F:4 iron, 4 sulfur cluster binding"/>
    <property type="evidence" value="ECO:0007669"/>
    <property type="project" value="UniProtKB-UniRule"/>
</dbReference>
<evidence type="ECO:0000256" key="1">
    <source>
        <dbReference type="ARBA" id="ARBA00009732"/>
    </source>
</evidence>
<dbReference type="Pfam" id="PF01507">
    <property type="entry name" value="PAPS_reduct"/>
    <property type="match status" value="1"/>
</dbReference>
<keyword evidence="2 14" id="KW-0963">Cytoplasm</keyword>
<dbReference type="NCBIfam" id="TIGR02055">
    <property type="entry name" value="APS_reductase"/>
    <property type="match status" value="1"/>
</dbReference>